<evidence type="ECO:0000256" key="5">
    <source>
        <dbReference type="ARBA" id="ARBA00023136"/>
    </source>
</evidence>
<feature type="transmembrane region" description="Helical" evidence="6">
    <location>
        <begin position="343"/>
        <end position="362"/>
    </location>
</feature>
<keyword evidence="4 6" id="KW-1133">Transmembrane helix</keyword>
<feature type="transmembrane region" description="Helical" evidence="6">
    <location>
        <begin position="183"/>
        <end position="203"/>
    </location>
</feature>
<evidence type="ECO:0000256" key="2">
    <source>
        <dbReference type="ARBA" id="ARBA00022475"/>
    </source>
</evidence>
<comment type="subcellular location">
    <subcellularLocation>
        <location evidence="1">Cell membrane</location>
        <topology evidence="1">Multi-pass membrane protein</topology>
    </subcellularLocation>
</comment>
<evidence type="ECO:0000259" key="7">
    <source>
        <dbReference type="Pfam" id="PF12698"/>
    </source>
</evidence>
<sequence length="421" mass="46505">MNSIRTVIKFTFLNRFRSKAFFIITAIIALVITLGVNLPVIIEKFSTDEPVRVGVVQEGLPDAAMLSEYFKANPGSNISIVLFSAGTDGQQNDGYLQSEMDAGKIDGYLYYKSEYQVVYKSENPLELGLKERLQAAMQNIKLQSDLKTLGISQDAMTQLQTPLILDIEQVSDTKNAKTESEMMMAYVFVYALLFLLYTGVLGYGNMVAMDISGEKSSRVMEIMISTVSPLKQMFGKIVGICLVGLLQMLIFIAVAGANLSIPQNKTIIQDLGLNVSDISPALLIYFVIFFIGGYFLYATLFAAVGSLVSKTEEVGQAIMPITFLIIAGFMTAMFGLTNPNATFIVIMSYIPFFTPMIMFLRIGMATPAFWEIAASIIVLFLSILGMGWLAARVYRTGVLLYGKRLSIKELRHAMKSLQVSK</sequence>
<dbReference type="PANTHER" id="PTHR30294">
    <property type="entry name" value="MEMBRANE COMPONENT OF ABC TRANSPORTER YHHJ-RELATED"/>
    <property type="match status" value="1"/>
</dbReference>
<dbReference type="EMBL" id="JABMKX010000010">
    <property type="protein sequence ID" value="NQX47554.1"/>
    <property type="molecule type" value="Genomic_DNA"/>
</dbReference>
<dbReference type="Pfam" id="PF12698">
    <property type="entry name" value="ABC2_membrane_3"/>
    <property type="match status" value="1"/>
</dbReference>
<comment type="caution">
    <text evidence="8">The sequence shown here is derived from an EMBL/GenBank/DDBJ whole genome shotgun (WGS) entry which is preliminary data.</text>
</comment>
<dbReference type="RefSeq" id="WP_173136827.1">
    <property type="nucleotide sequence ID" value="NZ_JABMKX010000010.1"/>
</dbReference>
<feature type="transmembrane region" description="Helical" evidence="6">
    <location>
        <begin position="20"/>
        <end position="42"/>
    </location>
</feature>
<name>A0ABX2DTX4_9BACL</name>
<gene>
    <name evidence="8" type="ORF">HQN87_19650</name>
</gene>
<evidence type="ECO:0000313" key="8">
    <source>
        <dbReference type="EMBL" id="NQX47554.1"/>
    </source>
</evidence>
<evidence type="ECO:0000256" key="4">
    <source>
        <dbReference type="ARBA" id="ARBA00022989"/>
    </source>
</evidence>
<dbReference type="PANTHER" id="PTHR30294:SF29">
    <property type="entry name" value="MULTIDRUG ABC TRANSPORTER PERMEASE YBHS-RELATED"/>
    <property type="match status" value="1"/>
</dbReference>
<evidence type="ECO:0000313" key="9">
    <source>
        <dbReference type="Proteomes" id="UP000711047"/>
    </source>
</evidence>
<dbReference type="InterPro" id="IPR013525">
    <property type="entry name" value="ABC2_TM"/>
</dbReference>
<feature type="transmembrane region" description="Helical" evidence="6">
    <location>
        <begin position="282"/>
        <end position="305"/>
    </location>
</feature>
<keyword evidence="9" id="KW-1185">Reference proteome</keyword>
<keyword evidence="2" id="KW-1003">Cell membrane</keyword>
<accession>A0ABX2DTX4</accession>
<feature type="transmembrane region" description="Helical" evidence="6">
    <location>
        <begin position="317"/>
        <end position="336"/>
    </location>
</feature>
<organism evidence="8 9">
    <name type="scientific">Paenibacillus tritici</name>
    <dbReference type="NCBI Taxonomy" id="1873425"/>
    <lineage>
        <taxon>Bacteria</taxon>
        <taxon>Bacillati</taxon>
        <taxon>Bacillota</taxon>
        <taxon>Bacilli</taxon>
        <taxon>Bacillales</taxon>
        <taxon>Paenibacillaceae</taxon>
        <taxon>Paenibacillus</taxon>
    </lineage>
</organism>
<keyword evidence="5 6" id="KW-0472">Membrane</keyword>
<evidence type="ECO:0000256" key="6">
    <source>
        <dbReference type="SAM" id="Phobius"/>
    </source>
</evidence>
<feature type="transmembrane region" description="Helical" evidence="6">
    <location>
        <begin position="368"/>
        <end position="391"/>
    </location>
</feature>
<feature type="transmembrane region" description="Helical" evidence="6">
    <location>
        <begin position="237"/>
        <end position="261"/>
    </location>
</feature>
<feature type="domain" description="ABC-2 type transporter transmembrane" evidence="7">
    <location>
        <begin position="19"/>
        <end position="391"/>
    </location>
</feature>
<proteinExistence type="predicted"/>
<protein>
    <submittedName>
        <fullName evidence="8">ABC transporter permease</fullName>
    </submittedName>
</protein>
<reference evidence="8 9" key="1">
    <citation type="submission" date="2020-05" db="EMBL/GenBank/DDBJ databases">
        <title>Paenibacillus glebae, sp. nov., Paenibacillus humi sp. nov., Paenibacillus pedi sp. nov., Paenibacillus terrestris sp. nov. and Paenibacillus terricola sp. nov., isolated from a forest top soil sample.</title>
        <authorList>
            <person name="Qi S."/>
            <person name="Carlier A."/>
            <person name="Cnockaert M."/>
            <person name="Vandamme P."/>
        </authorList>
    </citation>
    <scope>NUCLEOTIDE SEQUENCE [LARGE SCALE GENOMIC DNA]</scope>
    <source>
        <strain evidence="8 9">LMG 29502</strain>
    </source>
</reference>
<dbReference type="Proteomes" id="UP000711047">
    <property type="component" value="Unassembled WGS sequence"/>
</dbReference>
<dbReference type="InterPro" id="IPR051449">
    <property type="entry name" value="ABC-2_transporter_component"/>
</dbReference>
<evidence type="ECO:0000256" key="3">
    <source>
        <dbReference type="ARBA" id="ARBA00022692"/>
    </source>
</evidence>
<keyword evidence="3 6" id="KW-0812">Transmembrane</keyword>
<evidence type="ECO:0000256" key="1">
    <source>
        <dbReference type="ARBA" id="ARBA00004651"/>
    </source>
</evidence>